<proteinExistence type="predicted"/>
<dbReference type="AlphaFoldDB" id="B9S112"/>
<dbReference type="Proteomes" id="UP000008311">
    <property type="component" value="Unassembled WGS sequence"/>
</dbReference>
<keyword evidence="2" id="KW-1185">Reference proteome</keyword>
<dbReference type="InParanoid" id="B9S112"/>
<name>B9S112_RICCO</name>
<protein>
    <submittedName>
        <fullName evidence="1">Uncharacterized protein</fullName>
    </submittedName>
</protein>
<organism evidence="1 2">
    <name type="scientific">Ricinus communis</name>
    <name type="common">Castor bean</name>
    <dbReference type="NCBI Taxonomy" id="3988"/>
    <lineage>
        <taxon>Eukaryota</taxon>
        <taxon>Viridiplantae</taxon>
        <taxon>Streptophyta</taxon>
        <taxon>Embryophyta</taxon>
        <taxon>Tracheophyta</taxon>
        <taxon>Spermatophyta</taxon>
        <taxon>Magnoliopsida</taxon>
        <taxon>eudicotyledons</taxon>
        <taxon>Gunneridae</taxon>
        <taxon>Pentapetalae</taxon>
        <taxon>rosids</taxon>
        <taxon>fabids</taxon>
        <taxon>Malpighiales</taxon>
        <taxon>Euphorbiaceae</taxon>
        <taxon>Acalyphoideae</taxon>
        <taxon>Acalypheae</taxon>
        <taxon>Ricinus</taxon>
    </lineage>
</organism>
<dbReference type="EMBL" id="EQ973842">
    <property type="protein sequence ID" value="EEF42654.1"/>
    <property type="molecule type" value="Genomic_DNA"/>
</dbReference>
<evidence type="ECO:0000313" key="2">
    <source>
        <dbReference type="Proteomes" id="UP000008311"/>
    </source>
</evidence>
<reference evidence="2" key="1">
    <citation type="journal article" date="2010" name="Nat. Biotechnol.">
        <title>Draft genome sequence of the oilseed species Ricinus communis.</title>
        <authorList>
            <person name="Chan A.P."/>
            <person name="Crabtree J."/>
            <person name="Zhao Q."/>
            <person name="Lorenzi H."/>
            <person name="Orvis J."/>
            <person name="Puiu D."/>
            <person name="Melake-Berhan A."/>
            <person name="Jones K.M."/>
            <person name="Redman J."/>
            <person name="Chen G."/>
            <person name="Cahoon E.B."/>
            <person name="Gedil M."/>
            <person name="Stanke M."/>
            <person name="Haas B.J."/>
            <person name="Wortman J.R."/>
            <person name="Fraser-Liggett C.M."/>
            <person name="Ravel J."/>
            <person name="Rabinowicz P.D."/>
        </authorList>
    </citation>
    <scope>NUCLEOTIDE SEQUENCE [LARGE SCALE GENOMIC DNA]</scope>
    <source>
        <strain evidence="2">cv. Hale</strain>
    </source>
</reference>
<evidence type="ECO:0000313" key="1">
    <source>
        <dbReference type="EMBL" id="EEF42654.1"/>
    </source>
</evidence>
<accession>B9S112</accession>
<gene>
    <name evidence="1" type="ORF">RCOM_0632620</name>
</gene>
<sequence>MEIGECRCLCCVWNLLEPPLARELEGQMGDLKQHKSLRASDKEVELITH</sequence>